<dbReference type="Proteomes" id="UP001283361">
    <property type="component" value="Unassembled WGS sequence"/>
</dbReference>
<evidence type="ECO:0000313" key="1">
    <source>
        <dbReference type="EMBL" id="KAK3778327.1"/>
    </source>
</evidence>
<name>A0AAE0ZZW0_9GAST</name>
<dbReference type="AlphaFoldDB" id="A0AAE0ZZW0"/>
<sequence length="100" mass="11029">MTSARYTTKLTSSVDKLLGRLEFHRGVPTEIFACVTLELPVSPVPAAPGTTPGNRRAWDIVWRDNSGSAYVPWTPHVIHNTVRALAALMAAKRSTELRDE</sequence>
<proteinExistence type="predicted"/>
<reference evidence="1" key="1">
    <citation type="journal article" date="2023" name="G3 (Bethesda)">
        <title>A reference genome for the long-term kleptoplast-retaining sea slug Elysia crispata morphotype clarki.</title>
        <authorList>
            <person name="Eastman K.E."/>
            <person name="Pendleton A.L."/>
            <person name="Shaikh M.A."/>
            <person name="Suttiyut T."/>
            <person name="Ogas R."/>
            <person name="Tomko P."/>
            <person name="Gavelis G."/>
            <person name="Widhalm J.R."/>
            <person name="Wisecaver J.H."/>
        </authorList>
    </citation>
    <scope>NUCLEOTIDE SEQUENCE</scope>
    <source>
        <strain evidence="1">ECLA1</strain>
    </source>
</reference>
<accession>A0AAE0ZZW0</accession>
<dbReference type="EMBL" id="JAWDGP010002977">
    <property type="protein sequence ID" value="KAK3778327.1"/>
    <property type="molecule type" value="Genomic_DNA"/>
</dbReference>
<evidence type="ECO:0000313" key="2">
    <source>
        <dbReference type="Proteomes" id="UP001283361"/>
    </source>
</evidence>
<comment type="caution">
    <text evidence="1">The sequence shown here is derived from an EMBL/GenBank/DDBJ whole genome shotgun (WGS) entry which is preliminary data.</text>
</comment>
<organism evidence="1 2">
    <name type="scientific">Elysia crispata</name>
    <name type="common">lettuce slug</name>
    <dbReference type="NCBI Taxonomy" id="231223"/>
    <lineage>
        <taxon>Eukaryota</taxon>
        <taxon>Metazoa</taxon>
        <taxon>Spiralia</taxon>
        <taxon>Lophotrochozoa</taxon>
        <taxon>Mollusca</taxon>
        <taxon>Gastropoda</taxon>
        <taxon>Heterobranchia</taxon>
        <taxon>Euthyneura</taxon>
        <taxon>Panpulmonata</taxon>
        <taxon>Sacoglossa</taxon>
        <taxon>Placobranchoidea</taxon>
        <taxon>Plakobranchidae</taxon>
        <taxon>Elysia</taxon>
    </lineage>
</organism>
<protein>
    <submittedName>
        <fullName evidence="1">Uncharacterized protein</fullName>
    </submittedName>
</protein>
<keyword evidence="2" id="KW-1185">Reference proteome</keyword>
<gene>
    <name evidence="1" type="ORF">RRG08_016791</name>
</gene>